<dbReference type="EMBL" id="JACRTJ010000002">
    <property type="protein sequence ID" value="MBC8597774.1"/>
    <property type="molecule type" value="Genomic_DNA"/>
</dbReference>
<comment type="caution">
    <text evidence="2">The sequence shown here is derived from an EMBL/GenBank/DDBJ whole genome shotgun (WGS) entry which is preliminary data.</text>
</comment>
<gene>
    <name evidence="2" type="ORF">H8708_00750</name>
</gene>
<name>A0ABR7NPC6_9FIRM</name>
<keyword evidence="1" id="KW-0812">Transmembrane</keyword>
<evidence type="ECO:0000256" key="1">
    <source>
        <dbReference type="SAM" id="Phobius"/>
    </source>
</evidence>
<protein>
    <submittedName>
        <fullName evidence="2">Uncharacterized protein</fullName>
    </submittedName>
</protein>
<reference evidence="2 3" key="1">
    <citation type="submission" date="2020-08" db="EMBL/GenBank/DDBJ databases">
        <title>Genome public.</title>
        <authorList>
            <person name="Liu C."/>
            <person name="Sun Q."/>
        </authorList>
    </citation>
    <scope>NUCLEOTIDE SEQUENCE [LARGE SCALE GENOMIC DNA]</scope>
    <source>
        <strain evidence="2 3">BX10</strain>
    </source>
</reference>
<evidence type="ECO:0000313" key="3">
    <source>
        <dbReference type="Proteomes" id="UP000647491"/>
    </source>
</evidence>
<evidence type="ECO:0000313" key="2">
    <source>
        <dbReference type="EMBL" id="MBC8597774.1"/>
    </source>
</evidence>
<accession>A0ABR7NPC6</accession>
<organism evidence="2 3">
    <name type="scientific">Enterocloster hominis</name>
    <name type="common">ex Liu et al. 2021</name>
    <dbReference type="NCBI Taxonomy" id="2763663"/>
    <lineage>
        <taxon>Bacteria</taxon>
        <taxon>Bacillati</taxon>
        <taxon>Bacillota</taxon>
        <taxon>Clostridia</taxon>
        <taxon>Lachnospirales</taxon>
        <taxon>Lachnospiraceae</taxon>
        <taxon>Enterocloster</taxon>
    </lineage>
</organism>
<keyword evidence="1" id="KW-1133">Transmembrane helix</keyword>
<dbReference type="Proteomes" id="UP000647491">
    <property type="component" value="Unassembled WGS sequence"/>
</dbReference>
<dbReference type="RefSeq" id="WP_262426664.1">
    <property type="nucleotide sequence ID" value="NZ_JACRTJ010000002.1"/>
</dbReference>
<keyword evidence="1" id="KW-0472">Membrane</keyword>
<proteinExistence type="predicted"/>
<feature type="transmembrane region" description="Helical" evidence="1">
    <location>
        <begin position="6"/>
        <end position="25"/>
    </location>
</feature>
<sequence length="135" mass="15479">MKRKTILVSSVAAILLAGIFIWYTLPVDLMDLDHKEVLEIVVFNGSSGNATHITDKEQIQHIIDDLNDVKIKRTRPSMGYSGYGYKLSVYLYDGNEAGDWNNFIINSEDTIRKDPFFYSVIKGYIDYNYIENIAE</sequence>
<keyword evidence="3" id="KW-1185">Reference proteome</keyword>